<sequence length="184" mass="19007">MLLHHPRASGRMEKKLQSHPPLGGGNNPVGLPKVALLPFLSGDQQPATTSSGLGCLSGSTAPFFFVRLGCGGDAPATVDGVCSRGAPETEKERACSCLRIQGALGISGAARHSRIKDTASSAVAVILAATCSRAPSHPRNPSRGGVFVGGKKRSPALGWKVSSKTLSQVLVLIEQRSWSTPCSL</sequence>
<gene>
    <name evidence="2" type="ORF">NDU88_003971</name>
</gene>
<feature type="region of interest" description="Disordered" evidence="1">
    <location>
        <begin position="1"/>
        <end position="27"/>
    </location>
</feature>
<protein>
    <submittedName>
        <fullName evidence="2">Uncharacterized protein</fullName>
    </submittedName>
</protein>
<dbReference type="AlphaFoldDB" id="A0AAV7VHH5"/>
<proteinExistence type="predicted"/>
<dbReference type="EMBL" id="JANPWB010000003">
    <property type="protein sequence ID" value="KAJ1200144.1"/>
    <property type="molecule type" value="Genomic_DNA"/>
</dbReference>
<evidence type="ECO:0000313" key="3">
    <source>
        <dbReference type="Proteomes" id="UP001066276"/>
    </source>
</evidence>
<evidence type="ECO:0000256" key="1">
    <source>
        <dbReference type="SAM" id="MobiDB-lite"/>
    </source>
</evidence>
<accession>A0AAV7VHH5</accession>
<evidence type="ECO:0000313" key="2">
    <source>
        <dbReference type="EMBL" id="KAJ1200144.1"/>
    </source>
</evidence>
<dbReference type="Proteomes" id="UP001066276">
    <property type="component" value="Chromosome 2_1"/>
</dbReference>
<reference evidence="2" key="1">
    <citation type="journal article" date="2022" name="bioRxiv">
        <title>Sequencing and chromosome-scale assembly of the giantPleurodeles waltlgenome.</title>
        <authorList>
            <person name="Brown T."/>
            <person name="Elewa A."/>
            <person name="Iarovenko S."/>
            <person name="Subramanian E."/>
            <person name="Araus A.J."/>
            <person name="Petzold A."/>
            <person name="Susuki M."/>
            <person name="Suzuki K.-i.T."/>
            <person name="Hayashi T."/>
            <person name="Toyoda A."/>
            <person name="Oliveira C."/>
            <person name="Osipova E."/>
            <person name="Leigh N.D."/>
            <person name="Simon A."/>
            <person name="Yun M.H."/>
        </authorList>
    </citation>
    <scope>NUCLEOTIDE SEQUENCE</scope>
    <source>
        <strain evidence="2">20211129_DDA</strain>
        <tissue evidence="2">Liver</tissue>
    </source>
</reference>
<name>A0AAV7VHH5_PLEWA</name>
<organism evidence="2 3">
    <name type="scientific">Pleurodeles waltl</name>
    <name type="common">Iberian ribbed newt</name>
    <dbReference type="NCBI Taxonomy" id="8319"/>
    <lineage>
        <taxon>Eukaryota</taxon>
        <taxon>Metazoa</taxon>
        <taxon>Chordata</taxon>
        <taxon>Craniata</taxon>
        <taxon>Vertebrata</taxon>
        <taxon>Euteleostomi</taxon>
        <taxon>Amphibia</taxon>
        <taxon>Batrachia</taxon>
        <taxon>Caudata</taxon>
        <taxon>Salamandroidea</taxon>
        <taxon>Salamandridae</taxon>
        <taxon>Pleurodelinae</taxon>
        <taxon>Pleurodeles</taxon>
    </lineage>
</organism>
<comment type="caution">
    <text evidence="2">The sequence shown here is derived from an EMBL/GenBank/DDBJ whole genome shotgun (WGS) entry which is preliminary data.</text>
</comment>
<keyword evidence="3" id="KW-1185">Reference proteome</keyword>